<dbReference type="Pfam" id="PF03129">
    <property type="entry name" value="HGTP_anticodon"/>
    <property type="match status" value="1"/>
</dbReference>
<dbReference type="EC" id="6.1.1.3" evidence="14"/>
<comment type="subunit">
    <text evidence="2 14">Homodimer.</text>
</comment>
<dbReference type="GO" id="GO:0005829">
    <property type="term" value="C:cytosol"/>
    <property type="evidence" value="ECO:0007669"/>
    <property type="project" value="TreeGrafter"/>
</dbReference>
<dbReference type="Pfam" id="PF07973">
    <property type="entry name" value="tRNA_SAD"/>
    <property type="match status" value="1"/>
</dbReference>
<dbReference type="OrthoDB" id="9802304at2"/>
<evidence type="ECO:0000256" key="13">
    <source>
        <dbReference type="ARBA" id="ARBA00049515"/>
    </source>
</evidence>
<dbReference type="SUPFAM" id="SSF55186">
    <property type="entry name" value="ThrRS/AlaRS common domain"/>
    <property type="match status" value="1"/>
</dbReference>
<reference evidence="18 19" key="1">
    <citation type="submission" date="2016-10" db="EMBL/GenBank/DDBJ databases">
        <authorList>
            <person name="de Groot N.N."/>
        </authorList>
    </citation>
    <scope>NUCLEOTIDE SEQUENCE [LARGE SCALE GENOMIC DNA]</scope>
    <source>
        <strain evidence="18 19">A52C2</strain>
    </source>
</reference>
<dbReference type="NCBIfam" id="TIGR00418">
    <property type="entry name" value="thrS"/>
    <property type="match status" value="1"/>
</dbReference>
<evidence type="ECO:0000256" key="5">
    <source>
        <dbReference type="ARBA" id="ARBA00022598"/>
    </source>
</evidence>
<dbReference type="InterPro" id="IPR036621">
    <property type="entry name" value="Anticodon-bd_dom_sf"/>
</dbReference>
<dbReference type="InterPro" id="IPR012676">
    <property type="entry name" value="TGS-like"/>
</dbReference>
<dbReference type="FunFam" id="3.10.20.30:FF:000005">
    <property type="entry name" value="Threonine--tRNA ligase"/>
    <property type="match status" value="1"/>
</dbReference>
<dbReference type="InterPro" id="IPR004095">
    <property type="entry name" value="TGS"/>
</dbReference>
<dbReference type="EMBL" id="FOFG01000002">
    <property type="protein sequence ID" value="SEQ10280.1"/>
    <property type="molecule type" value="Genomic_DNA"/>
</dbReference>
<dbReference type="SUPFAM" id="SSF81271">
    <property type="entry name" value="TGS-like"/>
    <property type="match status" value="1"/>
</dbReference>
<keyword evidence="7 14" id="KW-0547">Nucleotide-binding</keyword>
<evidence type="ECO:0000256" key="14">
    <source>
        <dbReference type="HAMAP-Rule" id="MF_00184"/>
    </source>
</evidence>
<dbReference type="Pfam" id="PF02824">
    <property type="entry name" value="TGS"/>
    <property type="match status" value="1"/>
</dbReference>
<feature type="binding site" evidence="14">
    <location>
        <position position="391"/>
    </location>
    <ligand>
        <name>Zn(2+)</name>
        <dbReference type="ChEBI" id="CHEBI:29105"/>
        <note>catalytic</note>
    </ligand>
</feature>
<dbReference type="InterPro" id="IPR006195">
    <property type="entry name" value="aa-tRNA-synth_II"/>
</dbReference>
<protein>
    <recommendedName>
        <fullName evidence="14">Threonine--tRNA ligase</fullName>
        <ecNumber evidence="14">6.1.1.3</ecNumber>
    </recommendedName>
    <alternativeName>
        <fullName evidence="14">Threonyl-tRNA synthetase</fullName>
        <shortName evidence="14">ThrRS</shortName>
    </alternativeName>
</protein>
<dbReference type="InterPro" id="IPR002320">
    <property type="entry name" value="Thr-tRNA-ligase_IIa"/>
</dbReference>
<dbReference type="InterPro" id="IPR047246">
    <property type="entry name" value="ThrRS_anticodon"/>
</dbReference>
<dbReference type="AlphaFoldDB" id="A0A1H9D9X5"/>
<evidence type="ECO:0000259" key="16">
    <source>
        <dbReference type="PROSITE" id="PS50862"/>
    </source>
</evidence>
<dbReference type="Gene3D" id="3.30.930.10">
    <property type="entry name" value="Bira Bifunctional Protein, Domain 2"/>
    <property type="match status" value="1"/>
</dbReference>
<dbReference type="InterPro" id="IPR002314">
    <property type="entry name" value="aa-tRNA-synt_IIb"/>
</dbReference>
<evidence type="ECO:0000259" key="17">
    <source>
        <dbReference type="PROSITE" id="PS51880"/>
    </source>
</evidence>
<dbReference type="FunFam" id="3.30.930.10:FF:000002">
    <property type="entry name" value="Threonine--tRNA ligase"/>
    <property type="match status" value="1"/>
</dbReference>
<keyword evidence="19" id="KW-1185">Reference proteome</keyword>
<evidence type="ECO:0000256" key="8">
    <source>
        <dbReference type="ARBA" id="ARBA00022833"/>
    </source>
</evidence>
<dbReference type="Gene3D" id="3.30.54.20">
    <property type="match status" value="1"/>
</dbReference>
<accession>A0A1H9D9X5</accession>
<keyword evidence="9 14" id="KW-0067">ATP-binding</keyword>
<keyword evidence="4 14" id="KW-0820">tRNA-binding</keyword>
<dbReference type="PANTHER" id="PTHR11451">
    <property type="entry name" value="THREONINE-TRNA LIGASE"/>
    <property type="match status" value="1"/>
</dbReference>
<feature type="binding site" evidence="14">
    <location>
        <position position="517"/>
    </location>
    <ligand>
        <name>Zn(2+)</name>
        <dbReference type="ChEBI" id="CHEBI:29105"/>
        <note>catalytic</note>
    </ligand>
</feature>
<dbReference type="PROSITE" id="PS50862">
    <property type="entry name" value="AA_TRNA_LIGASE_II"/>
    <property type="match status" value="1"/>
</dbReference>
<dbReference type="CDD" id="cd01667">
    <property type="entry name" value="TGS_ThrRS"/>
    <property type="match status" value="1"/>
</dbReference>
<evidence type="ECO:0000256" key="6">
    <source>
        <dbReference type="ARBA" id="ARBA00022723"/>
    </source>
</evidence>
<evidence type="ECO:0000256" key="9">
    <source>
        <dbReference type="ARBA" id="ARBA00022840"/>
    </source>
</evidence>
<dbReference type="Proteomes" id="UP000199647">
    <property type="component" value="Unassembled WGS sequence"/>
</dbReference>
<keyword evidence="12 14" id="KW-0030">Aminoacyl-tRNA synthetase</keyword>
<dbReference type="SUPFAM" id="SSF55681">
    <property type="entry name" value="Class II aaRS and biotin synthetases"/>
    <property type="match status" value="1"/>
</dbReference>
<dbReference type="SMART" id="SM00863">
    <property type="entry name" value="tRNA_SAD"/>
    <property type="match status" value="1"/>
</dbReference>
<comment type="subcellular location">
    <subcellularLocation>
        <location evidence="14">Cytoplasm</location>
    </subcellularLocation>
</comment>
<evidence type="ECO:0000256" key="12">
    <source>
        <dbReference type="ARBA" id="ARBA00023146"/>
    </source>
</evidence>
<gene>
    <name evidence="14" type="primary">thrS</name>
    <name evidence="18" type="ORF">SAMN05216548_102398</name>
</gene>
<dbReference type="GO" id="GO:0004829">
    <property type="term" value="F:threonine-tRNA ligase activity"/>
    <property type="evidence" value="ECO:0007669"/>
    <property type="project" value="UniProtKB-UniRule"/>
</dbReference>
<dbReference type="FunFam" id="3.30.980.10:FF:000005">
    <property type="entry name" value="Threonyl-tRNA synthetase, mitochondrial"/>
    <property type="match status" value="1"/>
</dbReference>
<dbReference type="GO" id="GO:0000049">
    <property type="term" value="F:tRNA binding"/>
    <property type="evidence" value="ECO:0007669"/>
    <property type="project" value="UniProtKB-KW"/>
</dbReference>
<dbReference type="Gene3D" id="3.40.50.800">
    <property type="entry name" value="Anticodon-binding domain"/>
    <property type="match status" value="1"/>
</dbReference>
<keyword evidence="3 14" id="KW-0963">Cytoplasm</keyword>
<dbReference type="FunFam" id="3.30.54.20:FF:000002">
    <property type="entry name" value="Threonine--tRNA ligase"/>
    <property type="match status" value="1"/>
</dbReference>
<dbReference type="InterPro" id="IPR033728">
    <property type="entry name" value="ThrRS_core"/>
</dbReference>
<feature type="domain" description="Aminoacyl-transfer RNA synthetases class-II family profile" evidence="16">
    <location>
        <begin position="243"/>
        <end position="540"/>
    </location>
</feature>
<evidence type="ECO:0000313" key="19">
    <source>
        <dbReference type="Proteomes" id="UP000199647"/>
    </source>
</evidence>
<dbReference type="CDD" id="cd00860">
    <property type="entry name" value="ThrRS_anticodon"/>
    <property type="match status" value="1"/>
</dbReference>
<dbReference type="GO" id="GO:0006435">
    <property type="term" value="P:threonyl-tRNA aminoacylation"/>
    <property type="evidence" value="ECO:0007669"/>
    <property type="project" value="UniProtKB-UniRule"/>
</dbReference>
<dbReference type="FunFam" id="3.40.50.800:FF:000001">
    <property type="entry name" value="Threonine--tRNA ligase"/>
    <property type="match status" value="1"/>
</dbReference>
<keyword evidence="11 14" id="KW-0648">Protein biosynthesis</keyword>
<name>A0A1H9D9X5_9HYPH</name>
<dbReference type="GO" id="GO:0005524">
    <property type="term" value="F:ATP binding"/>
    <property type="evidence" value="ECO:0007669"/>
    <property type="project" value="UniProtKB-UniRule"/>
</dbReference>
<dbReference type="InterPro" id="IPR012675">
    <property type="entry name" value="Beta-grasp_dom_sf"/>
</dbReference>
<dbReference type="InterPro" id="IPR012947">
    <property type="entry name" value="tRNA_SAD"/>
</dbReference>
<dbReference type="InterPro" id="IPR018163">
    <property type="entry name" value="Thr/Ala-tRNA-synth_IIc_edit"/>
</dbReference>
<dbReference type="InterPro" id="IPR045864">
    <property type="entry name" value="aa-tRNA-synth_II/BPL/LPL"/>
</dbReference>
<dbReference type="GO" id="GO:0046872">
    <property type="term" value="F:metal ion binding"/>
    <property type="evidence" value="ECO:0007669"/>
    <property type="project" value="UniProtKB-KW"/>
</dbReference>
<evidence type="ECO:0000256" key="3">
    <source>
        <dbReference type="ARBA" id="ARBA00022490"/>
    </source>
</evidence>
<comment type="catalytic activity">
    <reaction evidence="13 14">
        <text>tRNA(Thr) + L-threonine + ATP = L-threonyl-tRNA(Thr) + AMP + diphosphate + H(+)</text>
        <dbReference type="Rhea" id="RHEA:24624"/>
        <dbReference type="Rhea" id="RHEA-COMP:9670"/>
        <dbReference type="Rhea" id="RHEA-COMP:9704"/>
        <dbReference type="ChEBI" id="CHEBI:15378"/>
        <dbReference type="ChEBI" id="CHEBI:30616"/>
        <dbReference type="ChEBI" id="CHEBI:33019"/>
        <dbReference type="ChEBI" id="CHEBI:57926"/>
        <dbReference type="ChEBI" id="CHEBI:78442"/>
        <dbReference type="ChEBI" id="CHEBI:78534"/>
        <dbReference type="ChEBI" id="CHEBI:456215"/>
        <dbReference type="EC" id="6.1.1.3"/>
    </reaction>
</comment>
<comment type="cofactor">
    <cofactor evidence="14">
        <name>Zn(2+)</name>
        <dbReference type="ChEBI" id="CHEBI:29105"/>
    </cofactor>
    <text evidence="14">Binds 1 zinc ion per subunit.</text>
</comment>
<evidence type="ECO:0000313" key="18">
    <source>
        <dbReference type="EMBL" id="SEQ10280.1"/>
    </source>
</evidence>
<feature type="binding site" evidence="14">
    <location>
        <position position="340"/>
    </location>
    <ligand>
        <name>Zn(2+)</name>
        <dbReference type="ChEBI" id="CHEBI:29105"/>
        <note>catalytic</note>
    </ligand>
</feature>
<dbReference type="PROSITE" id="PS51880">
    <property type="entry name" value="TGS"/>
    <property type="match status" value="1"/>
</dbReference>
<evidence type="ECO:0000256" key="7">
    <source>
        <dbReference type="ARBA" id="ARBA00022741"/>
    </source>
</evidence>
<organism evidence="18 19">
    <name type="scientific">Faunimonas pinastri</name>
    <dbReference type="NCBI Taxonomy" id="1855383"/>
    <lineage>
        <taxon>Bacteria</taxon>
        <taxon>Pseudomonadati</taxon>
        <taxon>Pseudomonadota</taxon>
        <taxon>Alphaproteobacteria</taxon>
        <taxon>Hyphomicrobiales</taxon>
        <taxon>Afifellaceae</taxon>
        <taxon>Faunimonas</taxon>
    </lineage>
</organism>
<dbReference type="PANTHER" id="PTHR11451:SF44">
    <property type="entry name" value="THREONINE--TRNA LIGASE, CHLOROPLASTIC_MITOCHONDRIAL 2"/>
    <property type="match status" value="1"/>
</dbReference>
<evidence type="ECO:0000256" key="11">
    <source>
        <dbReference type="ARBA" id="ARBA00022917"/>
    </source>
</evidence>
<dbReference type="CDD" id="cd00771">
    <property type="entry name" value="ThrRS_core"/>
    <property type="match status" value="1"/>
</dbReference>
<keyword evidence="10 14" id="KW-0694">RNA-binding</keyword>
<dbReference type="PRINTS" id="PR01047">
    <property type="entry name" value="TRNASYNTHTHR"/>
</dbReference>
<dbReference type="InterPro" id="IPR004154">
    <property type="entry name" value="Anticodon-bd"/>
</dbReference>
<dbReference type="Pfam" id="PF00587">
    <property type="entry name" value="tRNA-synt_2b"/>
    <property type="match status" value="1"/>
</dbReference>
<keyword evidence="5 14" id="KW-0436">Ligase</keyword>
<feature type="domain" description="TGS" evidence="17">
    <location>
        <begin position="1"/>
        <end position="61"/>
    </location>
</feature>
<dbReference type="HAMAP" id="MF_00184">
    <property type="entry name" value="Thr_tRNA_synth"/>
    <property type="match status" value="1"/>
</dbReference>
<dbReference type="SUPFAM" id="SSF52954">
    <property type="entry name" value="Class II aaRS ABD-related"/>
    <property type="match status" value="1"/>
</dbReference>
<dbReference type="Gene3D" id="3.10.20.30">
    <property type="match status" value="1"/>
</dbReference>
<evidence type="ECO:0000256" key="10">
    <source>
        <dbReference type="ARBA" id="ARBA00022884"/>
    </source>
</evidence>
<keyword evidence="6 14" id="KW-0479">Metal-binding</keyword>
<keyword evidence="8 14" id="KW-0862">Zinc</keyword>
<evidence type="ECO:0000256" key="1">
    <source>
        <dbReference type="ARBA" id="ARBA00008226"/>
    </source>
</evidence>
<dbReference type="RefSeq" id="WP_092495548.1">
    <property type="nucleotide sequence ID" value="NZ_FOFG01000002.1"/>
</dbReference>
<proteinExistence type="inferred from homology"/>
<evidence type="ECO:0000256" key="2">
    <source>
        <dbReference type="ARBA" id="ARBA00011738"/>
    </source>
</evidence>
<dbReference type="Gene3D" id="3.30.980.10">
    <property type="entry name" value="Threonyl-trna Synthetase, Chain A, domain 2"/>
    <property type="match status" value="1"/>
</dbReference>
<comment type="similarity">
    <text evidence="1 14">Belongs to the class-II aminoacyl-tRNA synthetase family.</text>
</comment>
<evidence type="ECO:0000256" key="4">
    <source>
        <dbReference type="ARBA" id="ARBA00022555"/>
    </source>
</evidence>
<comment type="caution">
    <text evidence="14">Lacks conserved residue(s) required for the propagation of feature annotation.</text>
</comment>
<evidence type="ECO:0000256" key="15">
    <source>
        <dbReference type="SAM" id="MobiDB-lite"/>
    </source>
</evidence>
<sequence length="669" mass="74817">MISISFPDGARREYPEGVTGTDVAQSISKSLAKKAVAIKVDGVLSDLADPIHTDATVTIVTRDDADALELIRHDTAHVLAEAVQALYPGTQVTIGPVIENGFYYDFFRQEPFSTEDFAAIEAKMREIIARDAPFTKQVWSREQAKAVFAEKGERFKVELVDAIPEDQTVKIYNQGEWFDLCRGPHMPSTGKIGNAFKLMKLAGAYWRGDSNNPVLQRIYGTAWRDEKDLKAYLTMLEEAEKRDHRRLGREMDLFHLQEEAPGMVFWHPKGWSVWRSLEAYMRRRLDLADYAEVKTPQLIDRKLWEASGHWEKFRENMFVAEVEADDGPDKQVAALKPMNCPGHVQIFNQGIKSYRDLPLRMAEFGSCHRYEPSGALHGIMRVRGFTQDDAHIFCTEAQITAETQDFCSLLSSIYEDLGFTAFRIKFSDRPEKRAGSDAVWDQAESALMSATKAAGYEVELNPGEGAFYGPKLEFVLTDAIGRDWQCGTLQVDFVLPERLGATYVGEDGAKHRPVMLHRAVLGSFERFIGILIEDSAGKLPLWLAPTQLVVATITSEADAYAEEIAGRFKAAGIRAEADIRNEKINYKVREHSVGKVPLMLVVGRREAEERTVSIRRLGSQNQESLGLEDAFARIMLEAMAPDLRRQQAGTATPEAPADARASTAEGALA</sequence>
<dbReference type="STRING" id="1855383.SAMN05216548_102398"/>
<feature type="region of interest" description="Disordered" evidence="15">
    <location>
        <begin position="646"/>
        <end position="669"/>
    </location>
</feature>